<dbReference type="PANTHER" id="PTHR11579">
    <property type="entry name" value="PROTEIN-L-ISOASPARTATE O-METHYLTRANSFERASE"/>
    <property type="match status" value="1"/>
</dbReference>
<dbReference type="PROSITE" id="PS01279">
    <property type="entry name" value="PCMT"/>
    <property type="match status" value="1"/>
</dbReference>
<dbReference type="InterPro" id="IPR029063">
    <property type="entry name" value="SAM-dependent_MTases_sf"/>
</dbReference>
<comment type="similarity">
    <text evidence="2">Belongs to the methyltransferase superfamily. L-isoaspartyl/D-aspartyl protein methyltransferase family.</text>
</comment>
<dbReference type="EC" id="2.1.1.77" evidence="3"/>
<evidence type="ECO:0000313" key="12">
    <source>
        <dbReference type="EMBL" id="MFD0901221.1"/>
    </source>
</evidence>
<accession>A0ABW3EN55</accession>
<protein>
    <recommendedName>
        <fullName evidence="4">Protein-L-isoaspartate O-methyltransferase</fullName>
        <ecNumber evidence="3">2.1.1.77</ecNumber>
    </recommendedName>
    <alternativeName>
        <fullName evidence="11">L-isoaspartyl protein carboxyl methyltransferase</fullName>
    </alternativeName>
    <alternativeName>
        <fullName evidence="9">Protein L-isoaspartyl methyltransferase</fullName>
    </alternativeName>
    <alternativeName>
        <fullName evidence="10">Protein-beta-aspartate methyltransferase</fullName>
    </alternativeName>
</protein>
<evidence type="ECO:0000256" key="11">
    <source>
        <dbReference type="ARBA" id="ARBA00031350"/>
    </source>
</evidence>
<evidence type="ECO:0000256" key="10">
    <source>
        <dbReference type="ARBA" id="ARBA00031323"/>
    </source>
</evidence>
<keyword evidence="5" id="KW-0963">Cytoplasm</keyword>
<dbReference type="Pfam" id="PF01135">
    <property type="entry name" value="PCMT"/>
    <property type="match status" value="1"/>
</dbReference>
<dbReference type="CDD" id="cd02440">
    <property type="entry name" value="AdoMet_MTases"/>
    <property type="match status" value="1"/>
</dbReference>
<dbReference type="GO" id="GO:0032259">
    <property type="term" value="P:methylation"/>
    <property type="evidence" value="ECO:0007669"/>
    <property type="project" value="UniProtKB-KW"/>
</dbReference>
<dbReference type="SUPFAM" id="SSF53335">
    <property type="entry name" value="S-adenosyl-L-methionine-dependent methyltransferases"/>
    <property type="match status" value="1"/>
</dbReference>
<proteinExistence type="inferred from homology"/>
<reference evidence="13" key="1">
    <citation type="journal article" date="2019" name="Int. J. Syst. Evol. Microbiol.">
        <title>The Global Catalogue of Microorganisms (GCM) 10K type strain sequencing project: providing services to taxonomists for standard genome sequencing and annotation.</title>
        <authorList>
            <consortium name="The Broad Institute Genomics Platform"/>
            <consortium name="The Broad Institute Genome Sequencing Center for Infectious Disease"/>
            <person name="Wu L."/>
            <person name="Ma J."/>
        </authorList>
    </citation>
    <scope>NUCLEOTIDE SEQUENCE [LARGE SCALE GENOMIC DNA]</scope>
    <source>
        <strain evidence="13">JCM 31202</strain>
    </source>
</reference>
<evidence type="ECO:0000313" key="13">
    <source>
        <dbReference type="Proteomes" id="UP001596972"/>
    </source>
</evidence>
<evidence type="ECO:0000256" key="6">
    <source>
        <dbReference type="ARBA" id="ARBA00022603"/>
    </source>
</evidence>
<keyword evidence="7" id="KW-0808">Transferase</keyword>
<organism evidence="12 13">
    <name type="scientific">Actinomadura sediminis</name>
    <dbReference type="NCBI Taxonomy" id="1038904"/>
    <lineage>
        <taxon>Bacteria</taxon>
        <taxon>Bacillati</taxon>
        <taxon>Actinomycetota</taxon>
        <taxon>Actinomycetes</taxon>
        <taxon>Streptosporangiales</taxon>
        <taxon>Thermomonosporaceae</taxon>
        <taxon>Actinomadura</taxon>
    </lineage>
</organism>
<sequence length="276" mass="29313">MRDAIAAVPREPFIPEEIFVRNAAGWLEPLRRSDDPERWRELVAADVPIVTRVLADPDLPAEVCDPLTGKGMVSASSSSAPSIMARLLDAMDLAPGMRVLEIGTGTGYNAAVLARLVGEGDVVSVEIDPAVAASARAALGSVGLRVQVIAGDGEAGYPAGAPFDRIVATASVRTVPYAWVRQTRPGGLIVVPLAPTIHPDWPLVALRVREDGTARGRCVGPSPFMPLRDQRVSARSVRDAEERWDAAGRPEVTRIGLTVAPEGQDVWLDSPGRPVS</sequence>
<dbReference type="Proteomes" id="UP001596972">
    <property type="component" value="Unassembled WGS sequence"/>
</dbReference>
<dbReference type="EMBL" id="JBHTJA010000018">
    <property type="protein sequence ID" value="MFD0901221.1"/>
    <property type="molecule type" value="Genomic_DNA"/>
</dbReference>
<name>A0ABW3EN55_9ACTN</name>
<evidence type="ECO:0000256" key="2">
    <source>
        <dbReference type="ARBA" id="ARBA00005369"/>
    </source>
</evidence>
<dbReference type="RefSeq" id="WP_378298438.1">
    <property type="nucleotide sequence ID" value="NZ_JBHTJA010000018.1"/>
</dbReference>
<evidence type="ECO:0000256" key="5">
    <source>
        <dbReference type="ARBA" id="ARBA00022490"/>
    </source>
</evidence>
<keyword evidence="13" id="KW-1185">Reference proteome</keyword>
<dbReference type="Gene3D" id="3.40.50.150">
    <property type="entry name" value="Vaccinia Virus protein VP39"/>
    <property type="match status" value="1"/>
</dbReference>
<dbReference type="PANTHER" id="PTHR11579:SF0">
    <property type="entry name" value="PROTEIN-L-ISOASPARTATE(D-ASPARTATE) O-METHYLTRANSFERASE"/>
    <property type="match status" value="1"/>
</dbReference>
<keyword evidence="6 12" id="KW-0489">Methyltransferase</keyword>
<evidence type="ECO:0000256" key="7">
    <source>
        <dbReference type="ARBA" id="ARBA00022679"/>
    </source>
</evidence>
<evidence type="ECO:0000256" key="1">
    <source>
        <dbReference type="ARBA" id="ARBA00004496"/>
    </source>
</evidence>
<gene>
    <name evidence="12" type="ORF">ACFQ11_12530</name>
</gene>
<evidence type="ECO:0000256" key="8">
    <source>
        <dbReference type="ARBA" id="ARBA00022691"/>
    </source>
</evidence>
<comment type="subcellular location">
    <subcellularLocation>
        <location evidence="1">Cytoplasm</location>
    </subcellularLocation>
</comment>
<evidence type="ECO:0000256" key="4">
    <source>
        <dbReference type="ARBA" id="ARBA00013346"/>
    </source>
</evidence>
<evidence type="ECO:0000256" key="3">
    <source>
        <dbReference type="ARBA" id="ARBA00011890"/>
    </source>
</evidence>
<comment type="caution">
    <text evidence="12">The sequence shown here is derived from an EMBL/GenBank/DDBJ whole genome shotgun (WGS) entry which is preliminary data.</text>
</comment>
<keyword evidence="8" id="KW-0949">S-adenosyl-L-methionine</keyword>
<dbReference type="GO" id="GO:0008168">
    <property type="term" value="F:methyltransferase activity"/>
    <property type="evidence" value="ECO:0007669"/>
    <property type="project" value="UniProtKB-KW"/>
</dbReference>
<evidence type="ECO:0000256" key="9">
    <source>
        <dbReference type="ARBA" id="ARBA00030757"/>
    </source>
</evidence>
<dbReference type="InterPro" id="IPR000682">
    <property type="entry name" value="PCMT"/>
</dbReference>